<gene>
    <name evidence="1" type="ORF">FZC80_16780</name>
</gene>
<proteinExistence type="predicted"/>
<protein>
    <submittedName>
        <fullName evidence="1">GIY-YIG nuclease family protein</fullName>
    </submittedName>
</protein>
<organism evidence="1 2">
    <name type="scientific">Rossellomorea aquimaris</name>
    <dbReference type="NCBI Taxonomy" id="189382"/>
    <lineage>
        <taxon>Bacteria</taxon>
        <taxon>Bacillati</taxon>
        <taxon>Bacillota</taxon>
        <taxon>Bacilli</taxon>
        <taxon>Bacillales</taxon>
        <taxon>Bacillaceae</taxon>
        <taxon>Rossellomorea</taxon>
    </lineage>
</organism>
<reference evidence="1 2" key="1">
    <citation type="submission" date="2019-08" db="EMBL/GenBank/DDBJ databases">
        <title>Bacillus genomes from the desert of Cuatro Cienegas, Coahuila.</title>
        <authorList>
            <person name="Olmedo-Alvarez G."/>
        </authorList>
    </citation>
    <scope>NUCLEOTIDE SEQUENCE [LARGE SCALE GENOMIC DNA]</scope>
    <source>
        <strain evidence="1 2">CH451a_14T</strain>
    </source>
</reference>
<name>A0A5D4TMK3_9BACI</name>
<dbReference type="EMBL" id="VTEW01000016">
    <property type="protein sequence ID" value="TYS75454.1"/>
    <property type="molecule type" value="Genomic_DNA"/>
</dbReference>
<accession>A0A5D4TMK3</accession>
<comment type="caution">
    <text evidence="1">The sequence shown here is derived from an EMBL/GenBank/DDBJ whole genome shotgun (WGS) entry which is preliminary data.</text>
</comment>
<evidence type="ECO:0000313" key="2">
    <source>
        <dbReference type="Proteomes" id="UP000325054"/>
    </source>
</evidence>
<dbReference type="Proteomes" id="UP000325054">
    <property type="component" value="Unassembled WGS sequence"/>
</dbReference>
<sequence>MLKTLMSKIFAPQKKEAPIKRKPEVEVKKQQVVIYESDPNRLMEITKSPFPEGSDQGFVYFLQESLNGTFKIGKTASIDKNMKIFKEELPFKTQLVHLIKSGESSGTEASFHSYFSPQHLESGWYDLSRDQVAWIKEENYTEQISETIGIAEDKSDKPLTQKQIDYAKTLIKRLEKDYVMKVDYSTLTTKDLNRLLVYFRYKNERALLNLVKKGVLSSKQQVHK</sequence>
<dbReference type="AlphaFoldDB" id="A0A5D4TMK3"/>
<dbReference type="RefSeq" id="WP_148992557.1">
    <property type="nucleotide sequence ID" value="NZ_VTEW01000016.1"/>
</dbReference>
<dbReference type="Pfam" id="PF13455">
    <property type="entry name" value="MUG113"/>
    <property type="match status" value="1"/>
</dbReference>
<evidence type="ECO:0000313" key="1">
    <source>
        <dbReference type="EMBL" id="TYS75454.1"/>
    </source>
</evidence>
<dbReference type="OrthoDB" id="647741at2"/>